<dbReference type="STRING" id="1125876.SAMN05443292_0072"/>
<dbReference type="SUPFAM" id="SSF116734">
    <property type="entry name" value="DNA methylase specificity domain"/>
    <property type="match status" value="2"/>
</dbReference>
<dbReference type="Gene3D" id="3.90.220.20">
    <property type="entry name" value="DNA methylase specificity domains"/>
    <property type="match status" value="2"/>
</dbReference>
<reference evidence="6 7" key="1">
    <citation type="submission" date="2016-10" db="EMBL/GenBank/DDBJ databases">
        <authorList>
            <person name="de Groot N.N."/>
        </authorList>
    </citation>
    <scope>NUCLEOTIDE SEQUENCE [LARGE SCALE GENOMIC DNA]</scope>
    <source>
        <strain evidence="6 7">DSM 26000</strain>
    </source>
</reference>
<organism evidence="6 7">
    <name type="scientific">Halpernia frigidisoli</name>
    <dbReference type="NCBI Taxonomy" id="1125876"/>
    <lineage>
        <taxon>Bacteria</taxon>
        <taxon>Pseudomonadati</taxon>
        <taxon>Bacteroidota</taxon>
        <taxon>Flavobacteriia</taxon>
        <taxon>Flavobacteriales</taxon>
        <taxon>Weeksellaceae</taxon>
        <taxon>Chryseobacterium group</taxon>
        <taxon>Halpernia</taxon>
    </lineage>
</organism>
<accession>A0A1I3CTL8</accession>
<keyword evidence="3" id="KW-0238">DNA-binding</keyword>
<dbReference type="InterPro" id="IPR000055">
    <property type="entry name" value="Restrct_endonuc_typeI_TRD"/>
</dbReference>
<name>A0A1I3CTL8_9FLAO</name>
<feature type="coiled-coil region" evidence="4">
    <location>
        <begin position="374"/>
        <end position="401"/>
    </location>
</feature>
<keyword evidence="4" id="KW-0175">Coiled coil</keyword>
<evidence type="ECO:0000259" key="5">
    <source>
        <dbReference type="Pfam" id="PF01420"/>
    </source>
</evidence>
<evidence type="ECO:0000313" key="6">
    <source>
        <dbReference type="EMBL" id="SFH77850.1"/>
    </source>
</evidence>
<protein>
    <submittedName>
        <fullName evidence="6">Type I restriction enzyme, S subunit</fullName>
    </submittedName>
</protein>
<dbReference type="PANTHER" id="PTHR30408">
    <property type="entry name" value="TYPE-1 RESTRICTION ENZYME ECOKI SPECIFICITY PROTEIN"/>
    <property type="match status" value="1"/>
</dbReference>
<dbReference type="OrthoDB" id="667970at2"/>
<dbReference type="PANTHER" id="PTHR30408:SF12">
    <property type="entry name" value="TYPE I RESTRICTION ENZYME MJAVIII SPECIFICITY SUBUNIT"/>
    <property type="match status" value="1"/>
</dbReference>
<keyword evidence="2" id="KW-0680">Restriction system</keyword>
<dbReference type="AlphaFoldDB" id="A0A1I3CTL8"/>
<proteinExistence type="inferred from homology"/>
<keyword evidence="7" id="KW-1185">Reference proteome</keyword>
<comment type="similarity">
    <text evidence="1">Belongs to the type-I restriction system S methylase family.</text>
</comment>
<dbReference type="InterPro" id="IPR044946">
    <property type="entry name" value="Restrct_endonuc_typeI_TRD_sf"/>
</dbReference>
<feature type="domain" description="Type I restriction modification DNA specificity" evidence="5">
    <location>
        <begin position="214"/>
        <end position="386"/>
    </location>
</feature>
<dbReference type="Pfam" id="PF01420">
    <property type="entry name" value="Methylase_S"/>
    <property type="match status" value="2"/>
</dbReference>
<dbReference type="GO" id="GO:0009307">
    <property type="term" value="P:DNA restriction-modification system"/>
    <property type="evidence" value="ECO:0007669"/>
    <property type="project" value="UniProtKB-KW"/>
</dbReference>
<dbReference type="GO" id="GO:0003677">
    <property type="term" value="F:DNA binding"/>
    <property type="evidence" value="ECO:0007669"/>
    <property type="project" value="UniProtKB-KW"/>
</dbReference>
<feature type="domain" description="Type I restriction modification DNA specificity" evidence="5">
    <location>
        <begin position="16"/>
        <end position="193"/>
    </location>
</feature>
<evidence type="ECO:0000256" key="2">
    <source>
        <dbReference type="ARBA" id="ARBA00022747"/>
    </source>
</evidence>
<evidence type="ECO:0000256" key="3">
    <source>
        <dbReference type="ARBA" id="ARBA00023125"/>
    </source>
</evidence>
<gene>
    <name evidence="6" type="ORF">SAMN05443292_0072</name>
</gene>
<sequence length="410" mass="46799">MVKEAKMKQTEIGLIPEDWEVVILGENCLLKARIGWQGLTTSEYLSSGDYFLVTGTDFKNGYIDWNNCVYVEKMRFDQDRNIQLKENDVVVTKDGTIGKVAFINKILKPTTLNSGVFVLRSKNNKISNRFIYYILMSFYFDEFLNKITAGSTITHLYQKDFVHFNFICPPLAEQEAIATALSDCDSWIDSIEEVLAKKRLIKQGAMQELLTPKEDWEVKNLGKVIDVFRGGSPRPIQNYMTDKNDGINWIKIGDTSSTGKYIFETKEKIIPEGANFSRKVFKGDFLLSNSMSFGRPYILKIDGCVHDGWLVLSNYQSTFNTEFLYYFLLSKIVIDQYKSKAAGSGVLNLNKVLVSSVEVYFPSLSEQTRIATILSDMDLEIEALEEKLHKARQIKQGIMQELLTGRVRLV</sequence>
<dbReference type="CDD" id="cd17283">
    <property type="entry name" value="RMtype1_S_Hpy180ORF7835P_TRD2-CR2_like"/>
    <property type="match status" value="1"/>
</dbReference>
<evidence type="ECO:0000256" key="1">
    <source>
        <dbReference type="ARBA" id="ARBA00010923"/>
    </source>
</evidence>
<dbReference type="EMBL" id="FOQT01000001">
    <property type="protein sequence ID" value="SFH77850.1"/>
    <property type="molecule type" value="Genomic_DNA"/>
</dbReference>
<evidence type="ECO:0000256" key="4">
    <source>
        <dbReference type="SAM" id="Coils"/>
    </source>
</evidence>
<evidence type="ECO:0000313" key="7">
    <source>
        <dbReference type="Proteomes" id="UP000198931"/>
    </source>
</evidence>
<dbReference type="InterPro" id="IPR052021">
    <property type="entry name" value="Type-I_RS_S_subunit"/>
</dbReference>
<dbReference type="Proteomes" id="UP000198931">
    <property type="component" value="Unassembled WGS sequence"/>
</dbReference>